<evidence type="ECO:0000313" key="4">
    <source>
        <dbReference type="Proteomes" id="UP001597191"/>
    </source>
</evidence>
<feature type="domain" description="VanZ-like" evidence="2">
    <location>
        <begin position="68"/>
        <end position="197"/>
    </location>
</feature>
<comment type="caution">
    <text evidence="3">The sequence shown here is derived from an EMBL/GenBank/DDBJ whole genome shotgun (WGS) entry which is preliminary data.</text>
</comment>
<keyword evidence="1" id="KW-0472">Membrane</keyword>
<dbReference type="Proteomes" id="UP001597191">
    <property type="component" value="Unassembled WGS sequence"/>
</dbReference>
<dbReference type="RefSeq" id="WP_125647382.1">
    <property type="nucleotide sequence ID" value="NZ_JBHTOH010000038.1"/>
</dbReference>
<dbReference type="PANTHER" id="PTHR36834:SF2">
    <property type="entry name" value="MEMBRANE PROTEIN"/>
    <property type="match status" value="1"/>
</dbReference>
<feature type="transmembrane region" description="Helical" evidence="1">
    <location>
        <begin position="180"/>
        <end position="198"/>
    </location>
</feature>
<dbReference type="EMBL" id="JBHTOH010000038">
    <property type="protein sequence ID" value="MFD1411299.1"/>
    <property type="molecule type" value="Genomic_DNA"/>
</dbReference>
<accession>A0ABW4BM54</accession>
<gene>
    <name evidence="3" type="ORF">ACFQ4R_06755</name>
</gene>
<reference evidence="4" key="1">
    <citation type="journal article" date="2019" name="Int. J. Syst. Evol. Microbiol.">
        <title>The Global Catalogue of Microorganisms (GCM) 10K type strain sequencing project: providing services to taxonomists for standard genome sequencing and annotation.</title>
        <authorList>
            <consortium name="The Broad Institute Genomics Platform"/>
            <consortium name="The Broad Institute Genome Sequencing Center for Infectious Disease"/>
            <person name="Wu L."/>
            <person name="Ma J."/>
        </authorList>
    </citation>
    <scope>NUCLEOTIDE SEQUENCE [LARGE SCALE GENOMIC DNA]</scope>
    <source>
        <strain evidence="4">CCM 8937</strain>
    </source>
</reference>
<dbReference type="PANTHER" id="PTHR36834">
    <property type="entry name" value="MEMBRANE PROTEIN-RELATED"/>
    <property type="match status" value="1"/>
</dbReference>
<dbReference type="InterPro" id="IPR053150">
    <property type="entry name" value="Teicoplanin_resist-assoc"/>
</dbReference>
<evidence type="ECO:0000313" key="3">
    <source>
        <dbReference type="EMBL" id="MFD1411299.1"/>
    </source>
</evidence>
<feature type="transmembrane region" description="Helical" evidence="1">
    <location>
        <begin position="35"/>
        <end position="52"/>
    </location>
</feature>
<feature type="transmembrane region" description="Helical" evidence="1">
    <location>
        <begin position="149"/>
        <end position="174"/>
    </location>
</feature>
<keyword evidence="1" id="KW-1133">Transmembrane helix</keyword>
<keyword evidence="1" id="KW-0812">Transmembrane</keyword>
<name>A0ABW4BM54_9LACO</name>
<feature type="transmembrane region" description="Helical" evidence="1">
    <location>
        <begin position="64"/>
        <end position="88"/>
    </location>
</feature>
<evidence type="ECO:0000256" key="1">
    <source>
        <dbReference type="SAM" id="Phobius"/>
    </source>
</evidence>
<proteinExistence type="predicted"/>
<keyword evidence="4" id="KW-1185">Reference proteome</keyword>
<dbReference type="Pfam" id="PF04892">
    <property type="entry name" value="VanZ"/>
    <property type="match status" value="1"/>
</dbReference>
<feature type="transmembrane region" description="Helical" evidence="1">
    <location>
        <begin position="121"/>
        <end position="142"/>
    </location>
</feature>
<dbReference type="InterPro" id="IPR006976">
    <property type="entry name" value="VanZ-like"/>
</dbReference>
<organism evidence="3 4">
    <name type="scientific">Lapidilactobacillus gannanensis</name>
    <dbReference type="NCBI Taxonomy" id="2486002"/>
    <lineage>
        <taxon>Bacteria</taxon>
        <taxon>Bacillati</taxon>
        <taxon>Bacillota</taxon>
        <taxon>Bacilli</taxon>
        <taxon>Lactobacillales</taxon>
        <taxon>Lactobacillaceae</taxon>
        <taxon>Lapidilactobacillus</taxon>
    </lineage>
</organism>
<sequence length="205" mass="24600">MYLLGPLYRVVADNYQARINHFPLIKLIFYSLDKALIYFILFLILRIIYLRVKQRPWHWRREILVGFFTFYLLLLLALTVFRGIYFPWQMTIYWQRPLSVINVQPLTETIKLQYGQSIIDFVYNFYGNILWFIPFGMLQPLLQHRRPHFFSTVLLGMLLSLSIETLQFFLATGVADIDDLIFNTLGTVLGYGLYWLFLRPFFRCN</sequence>
<evidence type="ECO:0000259" key="2">
    <source>
        <dbReference type="Pfam" id="PF04892"/>
    </source>
</evidence>
<protein>
    <submittedName>
        <fullName evidence="3">VanZ family protein</fullName>
    </submittedName>
</protein>